<keyword evidence="3" id="KW-1185">Reference proteome</keyword>
<evidence type="ECO:0000313" key="1">
    <source>
        <dbReference type="EMBL" id="CAF0861741.1"/>
    </source>
</evidence>
<dbReference type="Proteomes" id="UP000663828">
    <property type="component" value="Unassembled WGS sequence"/>
</dbReference>
<evidence type="ECO:0000313" key="3">
    <source>
        <dbReference type="Proteomes" id="UP000663828"/>
    </source>
</evidence>
<accession>A0A813WQT7</accession>
<sequence>MKLSFLDMHQLVKPAIIINGLPMTGHVKVLDVRGWILSFHRYDATPQGLQACDDLRRSASNKMILATRHYGSKEILKVDRERAPNDSTNLLDVLPSEEVKTMQTNFKRVTGCNVQKLKKESRLFF</sequence>
<evidence type="ECO:0000313" key="2">
    <source>
        <dbReference type="EMBL" id="CAF1187037.1"/>
    </source>
</evidence>
<comment type="caution">
    <text evidence="1">The sequence shown here is derived from an EMBL/GenBank/DDBJ whole genome shotgun (WGS) entry which is preliminary data.</text>
</comment>
<protein>
    <submittedName>
        <fullName evidence="1">Uncharacterized protein</fullName>
    </submittedName>
</protein>
<dbReference type="Proteomes" id="UP000663852">
    <property type="component" value="Unassembled WGS sequence"/>
</dbReference>
<dbReference type="EMBL" id="CAJNOR010000269">
    <property type="protein sequence ID" value="CAF0861741.1"/>
    <property type="molecule type" value="Genomic_DNA"/>
</dbReference>
<dbReference type="EMBL" id="CAJNOJ010000140">
    <property type="protein sequence ID" value="CAF1187037.1"/>
    <property type="molecule type" value="Genomic_DNA"/>
</dbReference>
<reference evidence="1" key="1">
    <citation type="submission" date="2021-02" db="EMBL/GenBank/DDBJ databases">
        <authorList>
            <person name="Nowell W R."/>
        </authorList>
    </citation>
    <scope>NUCLEOTIDE SEQUENCE</scope>
</reference>
<dbReference type="AlphaFoldDB" id="A0A813WQT7"/>
<organism evidence="1 3">
    <name type="scientific">Adineta ricciae</name>
    <name type="common">Rotifer</name>
    <dbReference type="NCBI Taxonomy" id="249248"/>
    <lineage>
        <taxon>Eukaryota</taxon>
        <taxon>Metazoa</taxon>
        <taxon>Spiralia</taxon>
        <taxon>Gnathifera</taxon>
        <taxon>Rotifera</taxon>
        <taxon>Eurotatoria</taxon>
        <taxon>Bdelloidea</taxon>
        <taxon>Adinetida</taxon>
        <taxon>Adinetidae</taxon>
        <taxon>Adineta</taxon>
    </lineage>
</organism>
<proteinExistence type="predicted"/>
<gene>
    <name evidence="2" type="ORF">EDS130_LOCUS24584</name>
    <name evidence="1" type="ORF">XAT740_LOCUS6024</name>
</gene>
<dbReference type="OrthoDB" id="16820at2759"/>
<name>A0A813WQT7_ADIRI</name>